<sequence length="389" mass="42962">MFKSESLIPLKMLLFSFHASNTIILSFLPLYLQFKGLDGTEIGWVLAIGPLASIFAQPFWGYLSDKFKTVKWVLLVCVIGLIIGSTLFFQMNTLISIILMGAVFYFFTTPIGALGDSLAQRRADELSIPFGTIRTWGSIGFAISSLLIGAALDIVGVQYMIVPYLFFGFLALLVVFQLTDVKMDSKPVQLRDLRKLAGNKPFLLFLGIMLCITISHRANDSYIGLYITELGGSEGLVGTAWFIGVLTEALVFATAGYWFRKFHPLIFIILAGILYTIRWFLYSAVEDPIYVLGLQVLHGLTFGIFYLSAFEYVTRLIPRLLQATGHLVFFATFFGLSGIIGSLGGGAIMEAFGGDALYFGMGALALAGTIFLTIYHIQPFGKNPIKERE</sequence>
<feature type="transmembrane region" description="Helical" evidence="8">
    <location>
        <begin position="12"/>
        <end position="32"/>
    </location>
</feature>
<feature type="transmembrane region" description="Helical" evidence="8">
    <location>
        <begin position="265"/>
        <end position="282"/>
    </location>
</feature>
<evidence type="ECO:0000256" key="6">
    <source>
        <dbReference type="ARBA" id="ARBA00022989"/>
    </source>
</evidence>
<feature type="transmembrane region" description="Helical" evidence="8">
    <location>
        <begin position="320"/>
        <end position="344"/>
    </location>
</feature>
<dbReference type="PANTHER" id="PTHR23522">
    <property type="entry name" value="BLL5896 PROTEIN"/>
    <property type="match status" value="1"/>
</dbReference>
<dbReference type="PIRSF" id="PIRSF004925">
    <property type="entry name" value="HcaT"/>
    <property type="match status" value="1"/>
</dbReference>
<evidence type="ECO:0000256" key="3">
    <source>
        <dbReference type="ARBA" id="ARBA00022475"/>
    </source>
</evidence>
<keyword evidence="5 8" id="KW-0812">Transmembrane</keyword>
<name>A0ABV7A8R8_9BACI</name>
<dbReference type="RefSeq" id="WP_390307577.1">
    <property type="nucleotide sequence ID" value="NZ_JBHRRZ010000037.1"/>
</dbReference>
<dbReference type="EMBL" id="JBHRRZ010000037">
    <property type="protein sequence ID" value="MFC2949486.1"/>
    <property type="molecule type" value="Genomic_DNA"/>
</dbReference>
<feature type="transmembrane region" description="Helical" evidence="8">
    <location>
        <begin position="202"/>
        <end position="219"/>
    </location>
</feature>
<dbReference type="Pfam" id="PF12832">
    <property type="entry name" value="MFS_1_like"/>
    <property type="match status" value="1"/>
</dbReference>
<evidence type="ECO:0000313" key="10">
    <source>
        <dbReference type="EMBL" id="MFC2949486.1"/>
    </source>
</evidence>
<evidence type="ECO:0000256" key="2">
    <source>
        <dbReference type="ARBA" id="ARBA00022448"/>
    </source>
</evidence>
<dbReference type="InterPro" id="IPR024989">
    <property type="entry name" value="MFS_assoc_dom"/>
</dbReference>
<dbReference type="InterPro" id="IPR026032">
    <property type="entry name" value="HcaT-like"/>
</dbReference>
<evidence type="ECO:0000256" key="7">
    <source>
        <dbReference type="ARBA" id="ARBA00023136"/>
    </source>
</evidence>
<dbReference type="InterPro" id="IPR036259">
    <property type="entry name" value="MFS_trans_sf"/>
</dbReference>
<dbReference type="SUPFAM" id="SSF103473">
    <property type="entry name" value="MFS general substrate transporter"/>
    <property type="match status" value="1"/>
</dbReference>
<evidence type="ECO:0000256" key="4">
    <source>
        <dbReference type="ARBA" id="ARBA00022519"/>
    </source>
</evidence>
<dbReference type="Gene3D" id="1.20.1250.20">
    <property type="entry name" value="MFS general substrate transporter like domains"/>
    <property type="match status" value="2"/>
</dbReference>
<comment type="caution">
    <text evidence="10">The sequence shown here is derived from an EMBL/GenBank/DDBJ whole genome shotgun (WGS) entry which is preliminary data.</text>
</comment>
<evidence type="ECO:0000256" key="8">
    <source>
        <dbReference type="SAM" id="Phobius"/>
    </source>
</evidence>
<feature type="transmembrane region" description="Helical" evidence="8">
    <location>
        <begin position="356"/>
        <end position="377"/>
    </location>
</feature>
<feature type="transmembrane region" description="Helical" evidence="8">
    <location>
        <begin position="70"/>
        <end position="89"/>
    </location>
</feature>
<feature type="transmembrane region" description="Helical" evidence="8">
    <location>
        <begin position="161"/>
        <end position="181"/>
    </location>
</feature>
<feature type="transmembrane region" description="Helical" evidence="8">
    <location>
        <begin position="44"/>
        <end position="63"/>
    </location>
</feature>
<keyword evidence="6 8" id="KW-1133">Transmembrane helix</keyword>
<organism evidence="10 11">
    <name type="scientific">Virgibacillus sediminis</name>
    <dbReference type="NCBI Taxonomy" id="202260"/>
    <lineage>
        <taxon>Bacteria</taxon>
        <taxon>Bacillati</taxon>
        <taxon>Bacillota</taxon>
        <taxon>Bacilli</taxon>
        <taxon>Bacillales</taxon>
        <taxon>Bacillaceae</taxon>
        <taxon>Virgibacillus</taxon>
    </lineage>
</organism>
<feature type="domain" description="Major facilitator superfamily associated" evidence="9">
    <location>
        <begin position="8"/>
        <end position="356"/>
    </location>
</feature>
<protein>
    <submittedName>
        <fullName evidence="10">MFS transporter</fullName>
    </submittedName>
</protein>
<feature type="transmembrane region" description="Helical" evidence="8">
    <location>
        <begin position="95"/>
        <end position="115"/>
    </location>
</feature>
<feature type="transmembrane region" description="Helical" evidence="8">
    <location>
        <begin position="239"/>
        <end position="258"/>
    </location>
</feature>
<accession>A0ABV7A8R8</accession>
<evidence type="ECO:0000259" key="9">
    <source>
        <dbReference type="Pfam" id="PF12832"/>
    </source>
</evidence>
<feature type="transmembrane region" description="Helical" evidence="8">
    <location>
        <begin position="136"/>
        <end position="155"/>
    </location>
</feature>
<evidence type="ECO:0000256" key="1">
    <source>
        <dbReference type="ARBA" id="ARBA00004429"/>
    </source>
</evidence>
<keyword evidence="11" id="KW-1185">Reference proteome</keyword>
<keyword evidence="7 8" id="KW-0472">Membrane</keyword>
<keyword evidence="4" id="KW-0997">Cell inner membrane</keyword>
<feature type="transmembrane region" description="Helical" evidence="8">
    <location>
        <begin position="288"/>
        <end position="308"/>
    </location>
</feature>
<comment type="subcellular location">
    <subcellularLocation>
        <location evidence="1">Cell inner membrane</location>
        <topology evidence="1">Multi-pass membrane protein</topology>
    </subcellularLocation>
</comment>
<dbReference type="NCBIfam" id="NF037955">
    <property type="entry name" value="mfs"/>
    <property type="match status" value="1"/>
</dbReference>
<reference evidence="11" key="1">
    <citation type="journal article" date="2019" name="Int. J. Syst. Evol. Microbiol.">
        <title>The Global Catalogue of Microorganisms (GCM) 10K type strain sequencing project: providing services to taxonomists for standard genome sequencing and annotation.</title>
        <authorList>
            <consortium name="The Broad Institute Genomics Platform"/>
            <consortium name="The Broad Institute Genome Sequencing Center for Infectious Disease"/>
            <person name="Wu L."/>
            <person name="Ma J."/>
        </authorList>
    </citation>
    <scope>NUCLEOTIDE SEQUENCE [LARGE SCALE GENOMIC DNA]</scope>
    <source>
        <strain evidence="11">KCTC 13193</strain>
    </source>
</reference>
<keyword evidence="2" id="KW-0813">Transport</keyword>
<proteinExistence type="predicted"/>
<gene>
    <name evidence="10" type="ORF">ACFODW_14285</name>
</gene>
<evidence type="ECO:0000313" key="11">
    <source>
        <dbReference type="Proteomes" id="UP001595387"/>
    </source>
</evidence>
<dbReference type="Proteomes" id="UP001595387">
    <property type="component" value="Unassembled WGS sequence"/>
</dbReference>
<evidence type="ECO:0000256" key="5">
    <source>
        <dbReference type="ARBA" id="ARBA00022692"/>
    </source>
</evidence>
<dbReference type="PANTHER" id="PTHR23522:SF10">
    <property type="entry name" value="3-PHENYLPROPIONIC ACID TRANSPORTER-RELATED"/>
    <property type="match status" value="1"/>
</dbReference>
<keyword evidence="3" id="KW-1003">Cell membrane</keyword>